<feature type="domain" description="HTH cro/C1-type" evidence="2">
    <location>
        <begin position="23"/>
        <end position="74"/>
    </location>
</feature>
<evidence type="ECO:0000256" key="1">
    <source>
        <dbReference type="SAM" id="MobiDB-lite"/>
    </source>
</evidence>
<dbReference type="InterPro" id="IPR043917">
    <property type="entry name" value="DUF5753"/>
</dbReference>
<reference evidence="4" key="1">
    <citation type="submission" date="2017-06" db="EMBL/GenBank/DDBJ databases">
        <authorList>
            <person name="Varghese N."/>
            <person name="Submissions S."/>
        </authorList>
    </citation>
    <scope>NUCLEOTIDE SEQUENCE [LARGE SCALE GENOMIC DNA]</scope>
    <source>
        <strain evidence="4">DSM 44485</strain>
    </source>
</reference>
<keyword evidence="4" id="KW-1185">Reference proteome</keyword>
<dbReference type="AlphaFoldDB" id="A0A238VRH7"/>
<proteinExistence type="predicted"/>
<gene>
    <name evidence="3" type="ORF">SAMN06265355_102156</name>
</gene>
<dbReference type="Pfam" id="PF13560">
    <property type="entry name" value="HTH_31"/>
    <property type="match status" value="1"/>
</dbReference>
<dbReference type="Proteomes" id="UP000198420">
    <property type="component" value="Unassembled WGS sequence"/>
</dbReference>
<organism evidence="3 4">
    <name type="scientific">Actinomadura mexicana</name>
    <dbReference type="NCBI Taxonomy" id="134959"/>
    <lineage>
        <taxon>Bacteria</taxon>
        <taxon>Bacillati</taxon>
        <taxon>Actinomycetota</taxon>
        <taxon>Actinomycetes</taxon>
        <taxon>Streptosporangiales</taxon>
        <taxon>Thermomonosporaceae</taxon>
        <taxon>Actinomadura</taxon>
    </lineage>
</organism>
<accession>A0A238VRH7</accession>
<sequence length="297" mass="33294">MSVGSNHGFDRPPAATRPVPPAELRTNARLTVHVTAKALEWSEAKMWRIETGQTSLRSHDVETMCRVYGAPEELKSALMGLAKETKGKGWWHAYGDVIPESFDLFIGLEEAASSLEEYSPELIPGLFQTPDYLYALFRNNRPDLQDEQVERRVRLRVQRQALVKRVTAAPDLKVVLNEAVVRRVVGGPAVMAAQLDRLAELNERPNVSVRVMPFSAGSHRGLDTGPFIILRFPTRGDGRDHEPPTVYVQGFTGALYLDKPREIDRYAGAFTVIWDNALPQEDSSALFRQVAREMDGR</sequence>
<dbReference type="InterPro" id="IPR001387">
    <property type="entry name" value="Cro/C1-type_HTH"/>
</dbReference>
<evidence type="ECO:0000313" key="4">
    <source>
        <dbReference type="Proteomes" id="UP000198420"/>
    </source>
</evidence>
<evidence type="ECO:0000259" key="2">
    <source>
        <dbReference type="PROSITE" id="PS50943"/>
    </source>
</evidence>
<protein>
    <submittedName>
        <fullName evidence="3">Helix-turn-helix domain-containing protein</fullName>
    </submittedName>
</protein>
<evidence type="ECO:0000313" key="3">
    <source>
        <dbReference type="EMBL" id="SNR36089.1"/>
    </source>
</evidence>
<name>A0A238VRH7_9ACTN</name>
<feature type="region of interest" description="Disordered" evidence="1">
    <location>
        <begin position="1"/>
        <end position="23"/>
    </location>
</feature>
<dbReference type="EMBL" id="FZNP01000002">
    <property type="protein sequence ID" value="SNR36089.1"/>
    <property type="molecule type" value="Genomic_DNA"/>
</dbReference>
<dbReference type="PROSITE" id="PS50943">
    <property type="entry name" value="HTH_CROC1"/>
    <property type="match status" value="1"/>
</dbReference>
<dbReference type="Pfam" id="PF19054">
    <property type="entry name" value="DUF5753"/>
    <property type="match status" value="1"/>
</dbReference>